<dbReference type="GeneID" id="95571610"/>
<gene>
    <name evidence="1" type="ORF">VISI1226_18361</name>
</gene>
<evidence type="ECO:0000313" key="1">
    <source>
        <dbReference type="EMBL" id="EGA67903.1"/>
    </source>
</evidence>
<name>E8MDK4_PHOS4</name>
<protein>
    <submittedName>
        <fullName evidence="1">Uncharacterized protein</fullName>
    </submittedName>
</protein>
<sequence length="171" mass="20191">MEHHENVKELNQILDFSIALFEDLYQESKQAPYITMMGLFAAMVEQCQALGTLLEKRQFAATQSIARNILEIYVDIKNVAKEGNYVNYLWAEYYNREKELVKSKSKQKQYRKLRNDSFSLYRPAQDFYCLTISEKFTQADLKDEYSSVYCRLSAHTHSGCFFIIKQGYRKK</sequence>
<dbReference type="Pfam" id="PF18928">
    <property type="entry name" value="DUF5677"/>
    <property type="match status" value="1"/>
</dbReference>
<reference evidence="1 2" key="1">
    <citation type="journal article" date="2012" name="Int. J. Syst. Evol. Microbiol.">
        <title>Vibrio caribbeanicus sp. nov., isolated from the marine sponge Scleritoderma cyanea.</title>
        <authorList>
            <person name="Hoffmann M."/>
            <person name="Monday S.R."/>
            <person name="Allard M.W."/>
            <person name="Strain E.A."/>
            <person name="Whittaker P."/>
            <person name="Naum M."/>
            <person name="McCarthy P.J."/>
            <person name="Lopez J.V."/>
            <person name="Fischer M."/>
            <person name="Brown E.W."/>
        </authorList>
    </citation>
    <scope>NUCLEOTIDE SEQUENCE [LARGE SCALE GENOMIC DNA]</scope>
    <source>
        <strain evidence="2">DSMZ 21326</strain>
    </source>
</reference>
<accession>E8MDK4</accession>
<dbReference type="AlphaFoldDB" id="E8MDK4"/>
<proteinExistence type="predicted"/>
<dbReference type="InterPro" id="IPR043733">
    <property type="entry name" value="DUF5677"/>
</dbReference>
<evidence type="ECO:0000313" key="2">
    <source>
        <dbReference type="Proteomes" id="UP000006228"/>
    </source>
</evidence>
<dbReference type="Proteomes" id="UP000006228">
    <property type="component" value="Unassembled WGS sequence"/>
</dbReference>
<dbReference type="RefSeq" id="WP_008081701.1">
    <property type="nucleotide sequence ID" value="NZ_AEVT01000123.1"/>
</dbReference>
<organism evidence="1 2">
    <name type="scientific">Vibrio sinaloensis DSM 21326</name>
    <dbReference type="NCBI Taxonomy" id="945550"/>
    <lineage>
        <taxon>Bacteria</taxon>
        <taxon>Pseudomonadati</taxon>
        <taxon>Pseudomonadota</taxon>
        <taxon>Gammaproteobacteria</taxon>
        <taxon>Vibrionales</taxon>
        <taxon>Vibrionaceae</taxon>
        <taxon>Vibrio</taxon>
        <taxon>Vibrio oreintalis group</taxon>
    </lineage>
</organism>
<dbReference type="EMBL" id="AEVT01000123">
    <property type="protein sequence ID" value="EGA67903.1"/>
    <property type="molecule type" value="Genomic_DNA"/>
</dbReference>
<comment type="caution">
    <text evidence="1">The sequence shown here is derived from an EMBL/GenBank/DDBJ whole genome shotgun (WGS) entry which is preliminary data.</text>
</comment>